<evidence type="ECO:0000313" key="5">
    <source>
        <dbReference type="EMBL" id="VVP14791.1"/>
    </source>
</evidence>
<dbReference type="InterPro" id="IPR036388">
    <property type="entry name" value="WH-like_DNA-bd_sf"/>
</dbReference>
<evidence type="ECO:0000256" key="2">
    <source>
        <dbReference type="ARBA" id="ARBA00023125"/>
    </source>
</evidence>
<dbReference type="InterPro" id="IPR008920">
    <property type="entry name" value="TF_FadR/GntR_C"/>
</dbReference>
<dbReference type="Gene3D" id="1.10.10.10">
    <property type="entry name" value="Winged helix-like DNA-binding domain superfamily/Winged helix DNA-binding domain"/>
    <property type="match status" value="1"/>
</dbReference>
<keyword evidence="3" id="KW-0804">Transcription</keyword>
<reference evidence="5 6" key="1">
    <citation type="submission" date="2019-09" db="EMBL/GenBank/DDBJ databases">
        <authorList>
            <person name="Chandra G."/>
            <person name="Truman W A."/>
        </authorList>
    </citation>
    <scope>NUCLEOTIDE SEQUENCE [LARGE SCALE GENOMIC DNA]</scope>
    <source>
        <strain evidence="5">PS880</strain>
    </source>
</reference>
<evidence type="ECO:0000313" key="6">
    <source>
        <dbReference type="Proteomes" id="UP000375525"/>
    </source>
</evidence>
<protein>
    <recommendedName>
        <fullName evidence="4">HTH gntR-type domain-containing protein</fullName>
    </recommendedName>
</protein>
<feature type="domain" description="HTH gntR-type" evidence="4">
    <location>
        <begin position="23"/>
        <end position="90"/>
    </location>
</feature>
<dbReference type="Pfam" id="PF00392">
    <property type="entry name" value="GntR"/>
    <property type="match status" value="1"/>
</dbReference>
<organism evidence="5 6">
    <name type="scientific">Pseudomonas fluorescens</name>
    <dbReference type="NCBI Taxonomy" id="294"/>
    <lineage>
        <taxon>Bacteria</taxon>
        <taxon>Pseudomonadati</taxon>
        <taxon>Pseudomonadota</taxon>
        <taxon>Gammaproteobacteria</taxon>
        <taxon>Pseudomonadales</taxon>
        <taxon>Pseudomonadaceae</taxon>
        <taxon>Pseudomonas</taxon>
    </lineage>
</organism>
<evidence type="ECO:0000259" key="4">
    <source>
        <dbReference type="PROSITE" id="PS50949"/>
    </source>
</evidence>
<dbReference type="SMART" id="SM00345">
    <property type="entry name" value="HTH_GNTR"/>
    <property type="match status" value="1"/>
</dbReference>
<accession>A0A5E7LN31</accession>
<dbReference type="SUPFAM" id="SSF48008">
    <property type="entry name" value="GntR ligand-binding domain-like"/>
    <property type="match status" value="1"/>
</dbReference>
<proteinExistence type="predicted"/>
<dbReference type="SMART" id="SM00895">
    <property type="entry name" value="FCD"/>
    <property type="match status" value="1"/>
</dbReference>
<keyword evidence="1" id="KW-0805">Transcription regulation</keyword>
<name>A0A5E7LN31_PSEFL</name>
<dbReference type="GO" id="GO:0003700">
    <property type="term" value="F:DNA-binding transcription factor activity"/>
    <property type="evidence" value="ECO:0007669"/>
    <property type="project" value="InterPro"/>
</dbReference>
<sequence length="245" mass="27006">MTSSPARRPRRSIRADKASKIESPAGERMYLEIFNAISEQRLQPGTKLTEEALAEAFGTSRGATRLVLQALARDKVVTLEPNRGAFVAKPSPAEAREVFDARKVVEVALAARVVECIDAAGIARLREHIEKETLAEQAADRSAELRTSHDFHVLLAQLYGNSVLHELVRDLMARSALITAIYEHPHSEACSHSCHGELVDLLEGNKTQFAQAMLAHLEDLESQLVLIEPKATQVDIKTLFADIPK</sequence>
<dbReference type="Proteomes" id="UP000375525">
    <property type="component" value="Unassembled WGS sequence"/>
</dbReference>
<dbReference type="PANTHER" id="PTHR43537">
    <property type="entry name" value="TRANSCRIPTIONAL REGULATOR, GNTR FAMILY"/>
    <property type="match status" value="1"/>
</dbReference>
<evidence type="ECO:0000256" key="3">
    <source>
        <dbReference type="ARBA" id="ARBA00023163"/>
    </source>
</evidence>
<dbReference type="RefSeq" id="WP_191624691.1">
    <property type="nucleotide sequence ID" value="NZ_CABVIH010000017.1"/>
</dbReference>
<dbReference type="GO" id="GO:0003677">
    <property type="term" value="F:DNA binding"/>
    <property type="evidence" value="ECO:0007669"/>
    <property type="project" value="UniProtKB-KW"/>
</dbReference>
<dbReference type="PANTHER" id="PTHR43537:SF53">
    <property type="entry name" value="HTH-TYPE TRANSCRIPTIONAL REPRESSOR NANR"/>
    <property type="match status" value="1"/>
</dbReference>
<evidence type="ECO:0000256" key="1">
    <source>
        <dbReference type="ARBA" id="ARBA00023015"/>
    </source>
</evidence>
<dbReference type="SUPFAM" id="SSF46785">
    <property type="entry name" value="Winged helix' DNA-binding domain"/>
    <property type="match status" value="1"/>
</dbReference>
<dbReference type="InterPro" id="IPR036390">
    <property type="entry name" value="WH_DNA-bd_sf"/>
</dbReference>
<dbReference type="Gene3D" id="1.20.120.530">
    <property type="entry name" value="GntR ligand-binding domain-like"/>
    <property type="match status" value="1"/>
</dbReference>
<dbReference type="AlphaFoldDB" id="A0A5E7LN31"/>
<dbReference type="InterPro" id="IPR011711">
    <property type="entry name" value="GntR_C"/>
</dbReference>
<dbReference type="Pfam" id="PF07729">
    <property type="entry name" value="FCD"/>
    <property type="match status" value="1"/>
</dbReference>
<dbReference type="PROSITE" id="PS50949">
    <property type="entry name" value="HTH_GNTR"/>
    <property type="match status" value="1"/>
</dbReference>
<dbReference type="InterPro" id="IPR000524">
    <property type="entry name" value="Tscrpt_reg_HTH_GntR"/>
</dbReference>
<dbReference type="EMBL" id="CABVIH010000017">
    <property type="protein sequence ID" value="VVP14791.1"/>
    <property type="molecule type" value="Genomic_DNA"/>
</dbReference>
<keyword evidence="2" id="KW-0238">DNA-binding</keyword>
<gene>
    <name evidence="5" type="ORF">PS880_03504</name>
</gene>